<dbReference type="CDD" id="cd01647">
    <property type="entry name" value="RT_LTR"/>
    <property type="match status" value="1"/>
</dbReference>
<protein>
    <recommendedName>
        <fullName evidence="1">Reverse transcriptase domain-containing protein</fullName>
    </recommendedName>
</protein>
<reference evidence="2" key="1">
    <citation type="journal article" date="2007" name="PLoS ONE">
        <title>The first genome sequence of an elite grapevine cultivar (Pinot noir Vitis vinifera L.): coping with a highly heterozygous genome.</title>
        <authorList>
            <person name="Velasco R."/>
            <person name="Zharkikh A."/>
            <person name="Troggio M."/>
            <person name="Cartwright D.A."/>
            <person name="Cestaro A."/>
            <person name="Pruss D."/>
            <person name="Pindo M."/>
            <person name="FitzGerald L.M."/>
            <person name="Vezzulli S."/>
            <person name="Reid J."/>
            <person name="Malacarne G."/>
            <person name="Iliev D."/>
            <person name="Coppola G."/>
            <person name="Wardell B."/>
            <person name="Micheletti D."/>
            <person name="Macalma T."/>
            <person name="Facci M."/>
            <person name="Mitchell J.T."/>
            <person name="Perazzolli M."/>
            <person name="Eldredge G."/>
            <person name="Gatto P."/>
            <person name="Oyzerski R."/>
            <person name="Moretto M."/>
            <person name="Gutin N."/>
            <person name="Stefanini M."/>
            <person name="Chen Y."/>
            <person name="Segala C."/>
            <person name="Davenport C."/>
            <person name="Dematte L."/>
            <person name="Mraz A."/>
            <person name="Battilana J."/>
            <person name="Stormo K."/>
            <person name="Costa F."/>
            <person name="Tao Q."/>
            <person name="Si-Ammour A."/>
            <person name="Harkins T."/>
            <person name="Lackey A."/>
            <person name="Perbost C."/>
            <person name="Taillon B."/>
            <person name="Stella A."/>
            <person name="Solovyev V."/>
            <person name="Fawcett J.A."/>
            <person name="Sterck L."/>
            <person name="Vandepoele K."/>
            <person name="Grando S.M."/>
            <person name="Toppo S."/>
            <person name="Moser C."/>
            <person name="Lanchbury J."/>
            <person name="Bogden R."/>
            <person name="Skolnick M."/>
            <person name="Sgaramella V."/>
            <person name="Bhatnagar S.K."/>
            <person name="Fontana P."/>
            <person name="Gutin A."/>
            <person name="Van de Peer Y."/>
            <person name="Salamini F."/>
            <person name="Viola R."/>
        </authorList>
    </citation>
    <scope>NUCLEOTIDE SEQUENCE</scope>
</reference>
<dbReference type="PANTHER" id="PTHR24559">
    <property type="entry name" value="TRANSPOSON TY3-I GAG-POL POLYPROTEIN"/>
    <property type="match status" value="1"/>
</dbReference>
<dbReference type="InterPro" id="IPR053134">
    <property type="entry name" value="RNA-dir_DNA_polymerase"/>
</dbReference>
<dbReference type="SUPFAM" id="SSF56672">
    <property type="entry name" value="DNA/RNA polymerases"/>
    <property type="match status" value="1"/>
</dbReference>
<dbReference type="Gene3D" id="3.30.70.270">
    <property type="match status" value="1"/>
</dbReference>
<dbReference type="InterPro" id="IPR043128">
    <property type="entry name" value="Rev_trsase/Diguanyl_cyclase"/>
</dbReference>
<organism evidence="2">
    <name type="scientific">Vitis vinifera</name>
    <name type="common">Grape</name>
    <dbReference type="NCBI Taxonomy" id="29760"/>
    <lineage>
        <taxon>Eukaryota</taxon>
        <taxon>Viridiplantae</taxon>
        <taxon>Streptophyta</taxon>
        <taxon>Embryophyta</taxon>
        <taxon>Tracheophyta</taxon>
        <taxon>Spermatophyta</taxon>
        <taxon>Magnoliopsida</taxon>
        <taxon>eudicotyledons</taxon>
        <taxon>Gunneridae</taxon>
        <taxon>Pentapetalae</taxon>
        <taxon>rosids</taxon>
        <taxon>Vitales</taxon>
        <taxon>Vitaceae</taxon>
        <taxon>Viteae</taxon>
        <taxon>Vitis</taxon>
    </lineage>
</organism>
<sequence>MRLCIYYKELNKVNVMNKYPLPRIDDFFYQLQGACVFSKIDLQSGYHQLRVRGEDVPKTDFRTRYGHYEFLVMPFGLTNAPAAFMDLMNMVFKHYLDQFVVVFIDDILVYSRSGEEHERHLSIVLQTLRDKQLYAKLKKLSSKEGECCS</sequence>
<evidence type="ECO:0000259" key="1">
    <source>
        <dbReference type="PROSITE" id="PS50878"/>
    </source>
</evidence>
<dbReference type="PROSITE" id="PS50878">
    <property type="entry name" value="RT_POL"/>
    <property type="match status" value="1"/>
</dbReference>
<dbReference type="PANTHER" id="PTHR24559:SF444">
    <property type="entry name" value="REVERSE TRANSCRIPTASE DOMAIN-CONTAINING PROTEIN"/>
    <property type="match status" value="1"/>
</dbReference>
<dbReference type="Pfam" id="PF00078">
    <property type="entry name" value="RVT_1"/>
    <property type="match status" value="1"/>
</dbReference>
<dbReference type="AlphaFoldDB" id="A5ADV2"/>
<proteinExistence type="predicted"/>
<dbReference type="InterPro" id="IPR043502">
    <property type="entry name" value="DNA/RNA_pol_sf"/>
</dbReference>
<evidence type="ECO:0000313" key="2">
    <source>
        <dbReference type="EMBL" id="CAN62360.1"/>
    </source>
</evidence>
<feature type="domain" description="Reverse transcriptase" evidence="1">
    <location>
        <begin position="1"/>
        <end position="149"/>
    </location>
</feature>
<dbReference type="Gene3D" id="3.10.10.10">
    <property type="entry name" value="HIV Type 1 Reverse Transcriptase, subunit A, domain 1"/>
    <property type="match status" value="1"/>
</dbReference>
<name>A5ADV2_VITVI</name>
<dbReference type="InterPro" id="IPR000477">
    <property type="entry name" value="RT_dom"/>
</dbReference>
<accession>A5ADV2</accession>
<dbReference type="EMBL" id="AM424086">
    <property type="protein sequence ID" value="CAN62360.1"/>
    <property type="molecule type" value="Genomic_DNA"/>
</dbReference>
<gene>
    <name evidence="2" type="ORF">VITISV_014482</name>
</gene>